<dbReference type="SUPFAM" id="SSF46689">
    <property type="entry name" value="Homeodomain-like"/>
    <property type="match status" value="1"/>
</dbReference>
<dbReference type="EMBL" id="CP036274">
    <property type="protein sequence ID" value="QDU30204.1"/>
    <property type="molecule type" value="Genomic_DNA"/>
</dbReference>
<dbReference type="PANTHER" id="PTHR32071:SF57">
    <property type="entry name" value="C4-DICARBOXYLATE TRANSPORT TRANSCRIPTIONAL REGULATORY PROTEIN DCTD"/>
    <property type="match status" value="1"/>
</dbReference>
<dbReference type="PRINTS" id="PR01590">
    <property type="entry name" value="HTHFIS"/>
</dbReference>
<dbReference type="InterPro" id="IPR009057">
    <property type="entry name" value="Homeodomain-like_sf"/>
</dbReference>
<evidence type="ECO:0000256" key="1">
    <source>
        <dbReference type="ARBA" id="ARBA00022741"/>
    </source>
</evidence>
<evidence type="ECO:0000313" key="7">
    <source>
        <dbReference type="EMBL" id="QDU30204.1"/>
    </source>
</evidence>
<dbReference type="PROSITE" id="PS50112">
    <property type="entry name" value="PAS"/>
    <property type="match status" value="1"/>
</dbReference>
<keyword evidence="2" id="KW-0067">ATP-binding</keyword>
<evidence type="ECO:0000256" key="4">
    <source>
        <dbReference type="ARBA" id="ARBA00023163"/>
    </source>
</evidence>
<dbReference type="SUPFAM" id="SSF55785">
    <property type="entry name" value="PYP-like sensor domain (PAS domain)"/>
    <property type="match status" value="1"/>
</dbReference>
<dbReference type="Pfam" id="PF02954">
    <property type="entry name" value="HTH_8"/>
    <property type="match status" value="1"/>
</dbReference>
<dbReference type="InterPro" id="IPR027417">
    <property type="entry name" value="P-loop_NTPase"/>
</dbReference>
<dbReference type="Gene3D" id="1.10.8.60">
    <property type="match status" value="1"/>
</dbReference>
<dbReference type="SUPFAM" id="SSF52540">
    <property type="entry name" value="P-loop containing nucleoside triphosphate hydrolases"/>
    <property type="match status" value="1"/>
</dbReference>
<reference evidence="7 8" key="1">
    <citation type="submission" date="2019-02" db="EMBL/GenBank/DDBJ databases">
        <title>Deep-cultivation of Planctomycetes and their phenomic and genomic characterization uncovers novel biology.</title>
        <authorList>
            <person name="Wiegand S."/>
            <person name="Jogler M."/>
            <person name="Boedeker C."/>
            <person name="Pinto D."/>
            <person name="Vollmers J."/>
            <person name="Rivas-Marin E."/>
            <person name="Kohn T."/>
            <person name="Peeters S.H."/>
            <person name="Heuer A."/>
            <person name="Rast P."/>
            <person name="Oberbeckmann S."/>
            <person name="Bunk B."/>
            <person name="Jeske O."/>
            <person name="Meyerdierks A."/>
            <person name="Storesund J.E."/>
            <person name="Kallscheuer N."/>
            <person name="Luecker S."/>
            <person name="Lage O.M."/>
            <person name="Pohl T."/>
            <person name="Merkel B.J."/>
            <person name="Hornburger P."/>
            <person name="Mueller R.-W."/>
            <person name="Bruemmer F."/>
            <person name="Labrenz M."/>
            <person name="Spormann A.M."/>
            <person name="Op den Camp H."/>
            <person name="Overmann J."/>
            <person name="Amann R."/>
            <person name="Jetten M.S.M."/>
            <person name="Mascher T."/>
            <person name="Medema M.H."/>
            <person name="Devos D.P."/>
            <person name="Kaster A.-K."/>
            <person name="Ovreas L."/>
            <person name="Rohde M."/>
            <person name="Galperin M.Y."/>
            <person name="Jogler C."/>
        </authorList>
    </citation>
    <scope>NUCLEOTIDE SEQUENCE [LARGE SCALE GENOMIC DNA]</scope>
    <source>
        <strain evidence="7 8">ETA_A8</strain>
    </source>
</reference>
<dbReference type="PANTHER" id="PTHR32071">
    <property type="entry name" value="TRANSCRIPTIONAL REGULATORY PROTEIN"/>
    <property type="match status" value="1"/>
</dbReference>
<dbReference type="InterPro" id="IPR058031">
    <property type="entry name" value="AAA_lid_NorR"/>
</dbReference>
<evidence type="ECO:0000256" key="2">
    <source>
        <dbReference type="ARBA" id="ARBA00022840"/>
    </source>
</evidence>
<dbReference type="GO" id="GO:0006355">
    <property type="term" value="P:regulation of DNA-templated transcription"/>
    <property type="evidence" value="ECO:0007669"/>
    <property type="project" value="InterPro"/>
</dbReference>
<dbReference type="OrthoDB" id="213520at2"/>
<evidence type="ECO:0000259" key="5">
    <source>
        <dbReference type="PROSITE" id="PS50045"/>
    </source>
</evidence>
<evidence type="ECO:0000259" key="6">
    <source>
        <dbReference type="PROSITE" id="PS50112"/>
    </source>
</evidence>
<gene>
    <name evidence="7" type="primary">zraR_8</name>
    <name evidence="7" type="ORF">ETAA8_53230</name>
</gene>
<dbReference type="CDD" id="cd00130">
    <property type="entry name" value="PAS"/>
    <property type="match status" value="1"/>
</dbReference>
<organism evidence="7 8">
    <name type="scientific">Anatilimnocola aggregata</name>
    <dbReference type="NCBI Taxonomy" id="2528021"/>
    <lineage>
        <taxon>Bacteria</taxon>
        <taxon>Pseudomonadati</taxon>
        <taxon>Planctomycetota</taxon>
        <taxon>Planctomycetia</taxon>
        <taxon>Pirellulales</taxon>
        <taxon>Pirellulaceae</taxon>
        <taxon>Anatilimnocola</taxon>
    </lineage>
</organism>
<dbReference type="GO" id="GO:0005524">
    <property type="term" value="F:ATP binding"/>
    <property type="evidence" value="ECO:0007669"/>
    <property type="project" value="UniProtKB-KW"/>
</dbReference>
<dbReference type="InterPro" id="IPR002078">
    <property type="entry name" value="Sigma_54_int"/>
</dbReference>
<keyword evidence="8" id="KW-1185">Reference proteome</keyword>
<feature type="domain" description="Sigma-54 factor interaction" evidence="5">
    <location>
        <begin position="166"/>
        <end position="376"/>
    </location>
</feature>
<dbReference type="Gene3D" id="3.40.50.300">
    <property type="entry name" value="P-loop containing nucleotide triphosphate hydrolases"/>
    <property type="match status" value="1"/>
</dbReference>
<accession>A0A517YJ21</accession>
<dbReference type="InterPro" id="IPR002197">
    <property type="entry name" value="HTH_Fis"/>
</dbReference>
<evidence type="ECO:0000256" key="3">
    <source>
        <dbReference type="ARBA" id="ARBA00023015"/>
    </source>
</evidence>
<dbReference type="Gene3D" id="3.30.450.20">
    <property type="entry name" value="PAS domain"/>
    <property type="match status" value="1"/>
</dbReference>
<keyword evidence="4" id="KW-0804">Transcription</keyword>
<dbReference type="AlphaFoldDB" id="A0A517YJ21"/>
<feature type="domain" description="PAS" evidence="6">
    <location>
        <begin position="7"/>
        <end position="51"/>
    </location>
</feature>
<keyword evidence="1" id="KW-0547">Nucleotide-binding</keyword>
<keyword evidence="3" id="KW-0805">Transcription regulation</keyword>
<dbReference type="KEGG" id="aagg:ETAA8_53230"/>
<proteinExistence type="predicted"/>
<dbReference type="RefSeq" id="WP_145095294.1">
    <property type="nucleotide sequence ID" value="NZ_CP036274.1"/>
</dbReference>
<name>A0A517YJ21_9BACT</name>
<protein>
    <submittedName>
        <fullName evidence="7">Transcriptional regulatory protein ZraR</fullName>
    </submittedName>
</protein>
<sequence>MPRPASPARLLLKYLDRATNPVYLVDGERRLQFANEACCQWLGRTADELQGLVCNYLATSPRENQPPAELSLGPPPEAFKVPALSGEVFGGTASGEGQIRSAVFHSMAETSGSEHPSAAVLVIVGDVVSAAQVSNDLQASPTARLSHLQLLQLRRELDPELFLSPLIGQSHALKRLREQVKVAQQANVRVLMVGPKGSGRRQLARAIHYVGDASKIGPLASVDCPVMDAELMQLTLTRFLKQREGQQYRRPPALLLTDVDQLRADAQQELAGFLLLPGVELQTISTATRSLHKLAARGKFRLDLAFALSTFTLTVPALAKRLDDVPLLAQHFLEQYNSRGETQHSGFANDAIELLTLFGWPGNVEELAETVREACERAVAPLITAADLPERLHHGRESLLHQPVAEPNIKLDDFLAEVEKELLQRALKKSSGNKTKAAELLGVHRARLIRRLVQLGLIQPTARDEELVIFEPIQPDPAP</sequence>
<dbReference type="Pfam" id="PF14532">
    <property type="entry name" value="Sigma54_activ_2"/>
    <property type="match status" value="1"/>
</dbReference>
<dbReference type="PROSITE" id="PS50045">
    <property type="entry name" value="SIGMA54_INTERACT_4"/>
    <property type="match status" value="1"/>
</dbReference>
<dbReference type="GO" id="GO:0043565">
    <property type="term" value="F:sequence-specific DNA binding"/>
    <property type="evidence" value="ECO:0007669"/>
    <property type="project" value="InterPro"/>
</dbReference>
<dbReference type="InterPro" id="IPR035965">
    <property type="entry name" value="PAS-like_dom_sf"/>
</dbReference>
<dbReference type="Proteomes" id="UP000315017">
    <property type="component" value="Chromosome"/>
</dbReference>
<dbReference type="InterPro" id="IPR000014">
    <property type="entry name" value="PAS"/>
</dbReference>
<dbReference type="Gene3D" id="1.10.10.60">
    <property type="entry name" value="Homeodomain-like"/>
    <property type="match status" value="1"/>
</dbReference>
<dbReference type="Pfam" id="PF25601">
    <property type="entry name" value="AAA_lid_14"/>
    <property type="match status" value="1"/>
</dbReference>
<evidence type="ECO:0000313" key="8">
    <source>
        <dbReference type="Proteomes" id="UP000315017"/>
    </source>
</evidence>